<proteinExistence type="predicted"/>
<protein>
    <submittedName>
        <fullName evidence="1">Uncharacterized protein</fullName>
    </submittedName>
</protein>
<sequence length="58" mass="6764">MYNYDGYFTFCSTGQLEENRIARTFSREANSEKLSALLHIKDISKIFTDMIILYVFGT</sequence>
<organism evidence="1 2">
    <name type="scientific">Rhizopus stolonifer</name>
    <name type="common">Rhizopus nigricans</name>
    <dbReference type="NCBI Taxonomy" id="4846"/>
    <lineage>
        <taxon>Eukaryota</taxon>
        <taxon>Fungi</taxon>
        <taxon>Fungi incertae sedis</taxon>
        <taxon>Mucoromycota</taxon>
        <taxon>Mucoromycotina</taxon>
        <taxon>Mucoromycetes</taxon>
        <taxon>Mucorales</taxon>
        <taxon>Mucorineae</taxon>
        <taxon>Rhizopodaceae</taxon>
        <taxon>Rhizopus</taxon>
    </lineage>
</organism>
<name>A0A367JQZ0_RHIST</name>
<evidence type="ECO:0000313" key="1">
    <source>
        <dbReference type="EMBL" id="RCH92363.1"/>
    </source>
</evidence>
<feature type="non-terminal residue" evidence="1">
    <location>
        <position position="58"/>
    </location>
</feature>
<evidence type="ECO:0000313" key="2">
    <source>
        <dbReference type="Proteomes" id="UP000253551"/>
    </source>
</evidence>
<dbReference type="EMBL" id="PJQM01002852">
    <property type="protein sequence ID" value="RCH92363.1"/>
    <property type="molecule type" value="Genomic_DNA"/>
</dbReference>
<comment type="caution">
    <text evidence="1">The sequence shown here is derived from an EMBL/GenBank/DDBJ whole genome shotgun (WGS) entry which is preliminary data.</text>
</comment>
<dbReference type="AlphaFoldDB" id="A0A367JQZ0"/>
<keyword evidence="2" id="KW-1185">Reference proteome</keyword>
<gene>
    <name evidence="1" type="ORF">CU098_011179</name>
</gene>
<accession>A0A367JQZ0</accession>
<dbReference type="Proteomes" id="UP000253551">
    <property type="component" value="Unassembled WGS sequence"/>
</dbReference>
<reference evidence="1 2" key="1">
    <citation type="journal article" date="2018" name="G3 (Bethesda)">
        <title>Phylogenetic and Phylogenomic Definition of Rhizopus Species.</title>
        <authorList>
            <person name="Gryganskyi A.P."/>
            <person name="Golan J."/>
            <person name="Dolatabadi S."/>
            <person name="Mondo S."/>
            <person name="Robb S."/>
            <person name="Idnurm A."/>
            <person name="Muszewska A."/>
            <person name="Steczkiewicz K."/>
            <person name="Masonjones S."/>
            <person name="Liao H.L."/>
            <person name="Gajdeczka M.T."/>
            <person name="Anike F."/>
            <person name="Vuek A."/>
            <person name="Anishchenko I.M."/>
            <person name="Voigt K."/>
            <person name="de Hoog G.S."/>
            <person name="Smith M.E."/>
            <person name="Heitman J."/>
            <person name="Vilgalys R."/>
            <person name="Stajich J.E."/>
        </authorList>
    </citation>
    <scope>NUCLEOTIDE SEQUENCE [LARGE SCALE GENOMIC DNA]</scope>
    <source>
        <strain evidence="1 2">LSU 92-RS-03</strain>
    </source>
</reference>